<accession>A0A1D3TWZ4</accession>
<keyword evidence="1" id="KW-0812">Transmembrane</keyword>
<organism evidence="2 3">
    <name type="scientific">Anaerobium acetethylicum</name>
    <dbReference type="NCBI Taxonomy" id="1619234"/>
    <lineage>
        <taxon>Bacteria</taxon>
        <taxon>Bacillati</taxon>
        <taxon>Bacillota</taxon>
        <taxon>Clostridia</taxon>
        <taxon>Lachnospirales</taxon>
        <taxon>Lachnospiraceae</taxon>
        <taxon>Anaerobium</taxon>
    </lineage>
</organism>
<keyword evidence="1" id="KW-1133">Transmembrane helix</keyword>
<proteinExistence type="predicted"/>
<dbReference type="RefSeq" id="WP_091235967.1">
    <property type="nucleotide sequence ID" value="NZ_FMKA01000026.1"/>
</dbReference>
<evidence type="ECO:0000313" key="2">
    <source>
        <dbReference type="EMBL" id="SCP98790.1"/>
    </source>
</evidence>
<sequence>MGISKRNFWVAAAFYGVIGFCMICFFTFATAIVMLGMENRYVWNIFILIILDIILGLLAYRIFQKSNVKIGNLVSAKESRKPAELAESCQEELN</sequence>
<dbReference type="EMBL" id="FMKA01000026">
    <property type="protein sequence ID" value="SCP98790.1"/>
    <property type="molecule type" value="Genomic_DNA"/>
</dbReference>
<feature type="transmembrane region" description="Helical" evidence="1">
    <location>
        <begin position="12"/>
        <end position="35"/>
    </location>
</feature>
<feature type="transmembrane region" description="Helical" evidence="1">
    <location>
        <begin position="41"/>
        <end position="63"/>
    </location>
</feature>
<dbReference type="AlphaFoldDB" id="A0A1D3TWZ4"/>
<evidence type="ECO:0000256" key="1">
    <source>
        <dbReference type="SAM" id="Phobius"/>
    </source>
</evidence>
<protein>
    <submittedName>
        <fullName evidence="2">Uncharacterized protein</fullName>
    </submittedName>
</protein>
<dbReference type="Proteomes" id="UP000199315">
    <property type="component" value="Unassembled WGS sequence"/>
</dbReference>
<keyword evidence="3" id="KW-1185">Reference proteome</keyword>
<reference evidence="2 3" key="1">
    <citation type="submission" date="2016-09" db="EMBL/GenBank/DDBJ databases">
        <authorList>
            <person name="Capua I."/>
            <person name="De Benedictis P."/>
            <person name="Joannis T."/>
            <person name="Lombin L.H."/>
            <person name="Cattoli G."/>
        </authorList>
    </citation>
    <scope>NUCLEOTIDE SEQUENCE [LARGE SCALE GENOMIC DNA]</scope>
    <source>
        <strain evidence="2 3">GluBS11</strain>
    </source>
</reference>
<keyword evidence="1" id="KW-0472">Membrane</keyword>
<evidence type="ECO:0000313" key="3">
    <source>
        <dbReference type="Proteomes" id="UP000199315"/>
    </source>
</evidence>
<gene>
    <name evidence="2" type="ORF">SAMN05421730_102622</name>
</gene>
<name>A0A1D3TWZ4_9FIRM</name>